<dbReference type="WBParaSite" id="SSLN_0001947001-mRNA-1">
    <property type="protein sequence ID" value="SSLN_0001947001-mRNA-1"/>
    <property type="gene ID" value="SSLN_0001947001"/>
</dbReference>
<evidence type="ECO:0000313" key="2">
    <source>
        <dbReference type="Proteomes" id="UP000275846"/>
    </source>
</evidence>
<dbReference type="EMBL" id="UYSU01045215">
    <property type="protein sequence ID" value="VDM05142.1"/>
    <property type="molecule type" value="Genomic_DNA"/>
</dbReference>
<evidence type="ECO:0000313" key="1">
    <source>
        <dbReference type="EMBL" id="VDM05142.1"/>
    </source>
</evidence>
<evidence type="ECO:0000313" key="3">
    <source>
        <dbReference type="WBParaSite" id="SSLN_0001947001-mRNA-1"/>
    </source>
</evidence>
<dbReference type="AlphaFoldDB" id="A0A183TQK8"/>
<organism evidence="3">
    <name type="scientific">Schistocephalus solidus</name>
    <name type="common">Tapeworm</name>
    <dbReference type="NCBI Taxonomy" id="70667"/>
    <lineage>
        <taxon>Eukaryota</taxon>
        <taxon>Metazoa</taxon>
        <taxon>Spiralia</taxon>
        <taxon>Lophotrochozoa</taxon>
        <taxon>Platyhelminthes</taxon>
        <taxon>Cestoda</taxon>
        <taxon>Eucestoda</taxon>
        <taxon>Diphyllobothriidea</taxon>
        <taxon>Diphyllobothriidae</taxon>
        <taxon>Schistocephalus</taxon>
    </lineage>
</organism>
<dbReference type="PANTHER" id="PTHR47027">
    <property type="entry name" value="REVERSE TRANSCRIPTASE DOMAIN-CONTAINING PROTEIN"/>
    <property type="match status" value="1"/>
</dbReference>
<dbReference type="OrthoDB" id="425014at2759"/>
<dbReference type="PANTHER" id="PTHR47027:SF26">
    <property type="entry name" value="REVERSE TRANSCRIPTASE DOMAIN-CONTAINING PROTEIN"/>
    <property type="match status" value="1"/>
</dbReference>
<proteinExistence type="predicted"/>
<dbReference type="Proteomes" id="UP000275846">
    <property type="component" value="Unassembled WGS sequence"/>
</dbReference>
<reference evidence="1 2" key="2">
    <citation type="submission" date="2018-11" db="EMBL/GenBank/DDBJ databases">
        <authorList>
            <consortium name="Pathogen Informatics"/>
        </authorList>
    </citation>
    <scope>NUCLEOTIDE SEQUENCE [LARGE SCALE GENOMIC DNA]</scope>
    <source>
        <strain evidence="1 2">NST_G2</strain>
    </source>
</reference>
<keyword evidence="2" id="KW-1185">Reference proteome</keyword>
<sequence>MVRQLHDSMMARVKDSEAVSEAFAVINGVKQECVLVPTLLSLMLSVTLMDAYREERSGIRITYRMDGHLLNQRWMHSQSRVSTAIIHDLLFAYDCSHDATTEGDMQRRTDLFAVAFDNLGLRINAENRAVIHQRPSDNTYNVPASINLSRRTKIDEEAAQRIGKASQAFGHRQYIVWDRHGLRLSTKLKPYKAVILPTLLSGAETWMVYQIRRGSSTTSISDASTEY</sequence>
<protein>
    <submittedName>
        <fullName evidence="3">Reverse transcriptase domain-containing protein</fullName>
    </submittedName>
</protein>
<gene>
    <name evidence="1" type="ORF">SSLN_LOCUS18756</name>
</gene>
<name>A0A183TQK8_SCHSO</name>
<reference evidence="3" key="1">
    <citation type="submission" date="2016-06" db="UniProtKB">
        <authorList>
            <consortium name="WormBaseParasite"/>
        </authorList>
    </citation>
    <scope>IDENTIFICATION</scope>
</reference>
<accession>A0A183TQK8</accession>